<dbReference type="OrthoDB" id="4025636at2"/>
<dbReference type="AlphaFoldDB" id="A0A1S2PMF8"/>
<feature type="compositionally biased region" description="Polar residues" evidence="1">
    <location>
        <begin position="172"/>
        <end position="189"/>
    </location>
</feature>
<feature type="region of interest" description="Disordered" evidence="1">
    <location>
        <begin position="309"/>
        <end position="376"/>
    </location>
</feature>
<feature type="compositionally biased region" description="Gly residues" evidence="1">
    <location>
        <begin position="315"/>
        <end position="343"/>
    </location>
</feature>
<feature type="region of interest" description="Disordered" evidence="1">
    <location>
        <begin position="172"/>
        <end position="194"/>
    </location>
</feature>
<evidence type="ECO:0000313" key="4">
    <source>
        <dbReference type="Proteomes" id="UP000179642"/>
    </source>
</evidence>
<keyword evidence="4" id="KW-1185">Reference proteome</keyword>
<organism evidence="3 4">
    <name type="scientific">Streptomyces monashensis</name>
    <dbReference type="NCBI Taxonomy" id="1678012"/>
    <lineage>
        <taxon>Bacteria</taxon>
        <taxon>Bacillati</taxon>
        <taxon>Actinomycetota</taxon>
        <taxon>Actinomycetes</taxon>
        <taxon>Kitasatosporales</taxon>
        <taxon>Streptomycetaceae</taxon>
        <taxon>Streptomyces</taxon>
    </lineage>
</organism>
<name>A0A1S2PMF8_9ACTN</name>
<keyword evidence="2" id="KW-1133">Transmembrane helix</keyword>
<evidence type="ECO:0008006" key="5">
    <source>
        <dbReference type="Google" id="ProtNLM"/>
    </source>
</evidence>
<evidence type="ECO:0000256" key="2">
    <source>
        <dbReference type="SAM" id="Phobius"/>
    </source>
</evidence>
<evidence type="ECO:0000256" key="1">
    <source>
        <dbReference type="SAM" id="MobiDB-lite"/>
    </source>
</evidence>
<gene>
    <name evidence="3" type="ORF">BIV23_35660</name>
</gene>
<dbReference type="RefSeq" id="WP_143079180.1">
    <property type="nucleotide sequence ID" value="NZ_MLYO01000067.1"/>
</dbReference>
<comment type="caution">
    <text evidence="3">The sequence shown here is derived from an EMBL/GenBank/DDBJ whole genome shotgun (WGS) entry which is preliminary data.</text>
</comment>
<sequence>MTGPSGQSSPDDIARLGGHLFVAYQNGVGSDGKPAPSGATKSTVYEYTLSGQVVASWPLTGKVDGLGADPEGDRVIATVNEDGNSSAYTIAPSRSAAEQVHHYAYTGLTHGGGTDSALSADGKIYFTASAPAADANGTTYSKPALYTGRFTQGAAGKEGTIALTPVLNDNSTAADRVTGKSSKLNLSDPDSSEKVPAVVPGAGGDLLLDSQGDKQQIYIGRGHVPSVLNLNTQVDDTAFATTTTGTLYVVDSKANKILAITGYFAPGQAFTSVPGDSDSLKGVLGSLDLKSGRISTFLQLSSPKGLLFTNDRYQGGNGQGTGGSTGGSTTGGTTGSGSTGGSTTGTSNDGSTSTSGAGANGTSAQGTDPSPSGALARTGAGDPLAIAGAAAVLLAVGGGLYAVIRRRSARAAD</sequence>
<proteinExistence type="predicted"/>
<reference evidence="3 4" key="1">
    <citation type="submission" date="2016-10" db="EMBL/GenBank/DDBJ databases">
        <title>Genome sequence of Streptomyces sp. MUSC 1.</title>
        <authorList>
            <person name="Lee L.-H."/>
            <person name="Ser H.-L."/>
            <person name="Law J.W.-F."/>
        </authorList>
    </citation>
    <scope>NUCLEOTIDE SEQUENCE [LARGE SCALE GENOMIC DNA]</scope>
    <source>
        <strain evidence="3 4">MUSC 1</strain>
    </source>
</reference>
<keyword evidence="2" id="KW-0472">Membrane</keyword>
<accession>A0A1S2PMF8</accession>
<keyword evidence="2" id="KW-0812">Transmembrane</keyword>
<dbReference type="Proteomes" id="UP000179642">
    <property type="component" value="Unassembled WGS sequence"/>
</dbReference>
<protein>
    <recommendedName>
        <fullName evidence="5">Gram-positive cocci surface proteins LPxTG domain-containing protein</fullName>
    </recommendedName>
</protein>
<dbReference type="SUPFAM" id="SSF63829">
    <property type="entry name" value="Calcium-dependent phosphotriesterase"/>
    <property type="match status" value="1"/>
</dbReference>
<dbReference type="EMBL" id="MLYO01000067">
    <property type="protein sequence ID" value="OIJ94998.1"/>
    <property type="molecule type" value="Genomic_DNA"/>
</dbReference>
<feature type="compositionally biased region" description="Low complexity" evidence="1">
    <location>
        <begin position="344"/>
        <end position="367"/>
    </location>
</feature>
<evidence type="ECO:0000313" key="3">
    <source>
        <dbReference type="EMBL" id="OIJ94998.1"/>
    </source>
</evidence>
<feature type="transmembrane region" description="Helical" evidence="2">
    <location>
        <begin position="384"/>
        <end position="404"/>
    </location>
</feature>